<dbReference type="AlphaFoldDB" id="A0A9N7NRG7"/>
<dbReference type="Proteomes" id="UP001153555">
    <property type="component" value="Unassembled WGS sequence"/>
</dbReference>
<dbReference type="EMBL" id="CACSLK010028053">
    <property type="protein sequence ID" value="CAA0834812.1"/>
    <property type="molecule type" value="Genomic_DNA"/>
</dbReference>
<proteinExistence type="predicted"/>
<comment type="caution">
    <text evidence="1">The sequence shown here is derived from an EMBL/GenBank/DDBJ whole genome shotgun (WGS) entry which is preliminary data.</text>
</comment>
<sequence length="208" mass="23569">VEIPLAPVLSYAEEVAMMVNTVIQVFCKLDAVTDMASILDKQPHVSQLVVDIFHSLKLAGKDGKDGEQVVATLGAQVRKLFGSPEFIKAFVDTHVEDPMLLAYINTFALEETDQVRMEYLKRDALFGFFVAEKQDFFDMRFVLATILGYWSDESYYLKLIEEIKKAGVELRQAEVIISDVAHPCTAQGFRDVLKAKYKNDVYEKICEK</sequence>
<protein>
    <submittedName>
        <fullName evidence="1">Uncharacterized protein</fullName>
    </submittedName>
</protein>
<gene>
    <name evidence="1" type="ORF">SHERM_02619</name>
</gene>
<feature type="non-terminal residue" evidence="1">
    <location>
        <position position="1"/>
    </location>
</feature>
<keyword evidence="2" id="KW-1185">Reference proteome</keyword>
<name>A0A9N7NRG7_STRHE</name>
<evidence type="ECO:0000313" key="2">
    <source>
        <dbReference type="Proteomes" id="UP001153555"/>
    </source>
</evidence>
<feature type="non-terminal residue" evidence="1">
    <location>
        <position position="208"/>
    </location>
</feature>
<organism evidence="1 2">
    <name type="scientific">Striga hermonthica</name>
    <name type="common">Purple witchweed</name>
    <name type="synonym">Buchnera hermonthica</name>
    <dbReference type="NCBI Taxonomy" id="68872"/>
    <lineage>
        <taxon>Eukaryota</taxon>
        <taxon>Viridiplantae</taxon>
        <taxon>Streptophyta</taxon>
        <taxon>Embryophyta</taxon>
        <taxon>Tracheophyta</taxon>
        <taxon>Spermatophyta</taxon>
        <taxon>Magnoliopsida</taxon>
        <taxon>eudicotyledons</taxon>
        <taxon>Gunneridae</taxon>
        <taxon>Pentapetalae</taxon>
        <taxon>asterids</taxon>
        <taxon>lamiids</taxon>
        <taxon>Lamiales</taxon>
        <taxon>Orobanchaceae</taxon>
        <taxon>Buchnereae</taxon>
        <taxon>Striga</taxon>
    </lineage>
</organism>
<accession>A0A9N7NRG7</accession>
<reference evidence="1" key="1">
    <citation type="submission" date="2019-12" db="EMBL/GenBank/DDBJ databases">
        <authorList>
            <person name="Scholes J."/>
        </authorList>
    </citation>
    <scope>NUCLEOTIDE SEQUENCE</scope>
</reference>
<evidence type="ECO:0000313" key="1">
    <source>
        <dbReference type="EMBL" id="CAA0834812.1"/>
    </source>
</evidence>
<dbReference type="OrthoDB" id="1293041at2759"/>